<evidence type="ECO:0000259" key="4">
    <source>
        <dbReference type="SMART" id="SM00906"/>
    </source>
</evidence>
<feature type="region of interest" description="Disordered" evidence="3">
    <location>
        <begin position="76"/>
        <end position="166"/>
    </location>
</feature>
<dbReference type="PANTHER" id="PTHR31001">
    <property type="entry name" value="UNCHARACTERIZED TRANSCRIPTIONAL REGULATORY PROTEIN"/>
    <property type="match status" value="1"/>
</dbReference>
<dbReference type="eggNOG" id="ENOG502QQCV">
    <property type="taxonomic scope" value="Eukaryota"/>
</dbReference>
<dbReference type="InterPro" id="IPR007219">
    <property type="entry name" value="XnlR_reg_dom"/>
</dbReference>
<evidence type="ECO:0000256" key="1">
    <source>
        <dbReference type="ARBA" id="ARBA00004123"/>
    </source>
</evidence>
<dbReference type="Pfam" id="PF04082">
    <property type="entry name" value="Fungal_trans"/>
    <property type="match status" value="1"/>
</dbReference>
<proteinExistence type="predicted"/>
<accession>A0A066X1V5</accession>
<comment type="caution">
    <text evidence="5">The sequence shown here is derived from an EMBL/GenBank/DDBJ whole genome shotgun (WGS) entry which is preliminary data.</text>
</comment>
<dbReference type="STRING" id="1173701.A0A066X1V5"/>
<dbReference type="SMART" id="SM00906">
    <property type="entry name" value="Fungal_trans"/>
    <property type="match status" value="1"/>
</dbReference>
<feature type="compositionally biased region" description="Low complexity" evidence="3">
    <location>
        <begin position="84"/>
        <end position="100"/>
    </location>
</feature>
<dbReference type="EMBL" id="JMSE01001282">
    <property type="protein sequence ID" value="KDN62952.1"/>
    <property type="molecule type" value="Genomic_DNA"/>
</dbReference>
<dbReference type="InterPro" id="IPR050613">
    <property type="entry name" value="Sec_Metabolite_Reg"/>
</dbReference>
<dbReference type="GO" id="GO:0006351">
    <property type="term" value="P:DNA-templated transcription"/>
    <property type="evidence" value="ECO:0007669"/>
    <property type="project" value="InterPro"/>
</dbReference>
<reference evidence="6" key="1">
    <citation type="journal article" date="2014" name="Genome Announc.">
        <title>Draft genome sequence of Colletotrichum sublineola, a destructive pathogen of cultivated sorghum.</title>
        <authorList>
            <person name="Baroncelli R."/>
            <person name="Sanz-Martin J.M."/>
            <person name="Rech G.E."/>
            <person name="Sukno S.A."/>
            <person name="Thon M.R."/>
        </authorList>
    </citation>
    <scope>NUCLEOTIDE SEQUENCE [LARGE SCALE GENOMIC DNA]</scope>
    <source>
        <strain evidence="6">TX430BB</strain>
    </source>
</reference>
<dbReference type="PANTHER" id="PTHR31001:SF87">
    <property type="entry name" value="COL-21"/>
    <property type="match status" value="1"/>
</dbReference>
<dbReference type="Proteomes" id="UP000027238">
    <property type="component" value="Unassembled WGS sequence"/>
</dbReference>
<evidence type="ECO:0000256" key="3">
    <source>
        <dbReference type="SAM" id="MobiDB-lite"/>
    </source>
</evidence>
<evidence type="ECO:0000313" key="5">
    <source>
        <dbReference type="EMBL" id="KDN62952.1"/>
    </source>
</evidence>
<keyword evidence="6" id="KW-1185">Reference proteome</keyword>
<keyword evidence="2" id="KW-0539">Nucleus</keyword>
<feature type="compositionally biased region" description="Low complexity" evidence="3">
    <location>
        <begin position="732"/>
        <end position="768"/>
    </location>
</feature>
<feature type="region of interest" description="Disordered" evidence="3">
    <location>
        <begin position="725"/>
        <end position="789"/>
    </location>
</feature>
<evidence type="ECO:0000313" key="6">
    <source>
        <dbReference type="Proteomes" id="UP000027238"/>
    </source>
</evidence>
<dbReference type="HOGENOM" id="CLU_013838_0_0_1"/>
<organism evidence="5 6">
    <name type="scientific">Colletotrichum sublineola</name>
    <name type="common">Sorghum anthracnose fungus</name>
    <dbReference type="NCBI Taxonomy" id="1173701"/>
    <lineage>
        <taxon>Eukaryota</taxon>
        <taxon>Fungi</taxon>
        <taxon>Dikarya</taxon>
        <taxon>Ascomycota</taxon>
        <taxon>Pezizomycotina</taxon>
        <taxon>Sordariomycetes</taxon>
        <taxon>Hypocreomycetidae</taxon>
        <taxon>Glomerellales</taxon>
        <taxon>Glomerellaceae</taxon>
        <taxon>Colletotrichum</taxon>
        <taxon>Colletotrichum graminicola species complex</taxon>
    </lineage>
</organism>
<evidence type="ECO:0000256" key="2">
    <source>
        <dbReference type="ARBA" id="ARBA00023242"/>
    </source>
</evidence>
<dbReference type="CDD" id="cd12148">
    <property type="entry name" value="fungal_TF_MHR"/>
    <property type="match status" value="1"/>
</dbReference>
<feature type="compositionally biased region" description="Polar residues" evidence="3">
    <location>
        <begin position="769"/>
        <end position="786"/>
    </location>
</feature>
<dbReference type="OrthoDB" id="10263753at2759"/>
<name>A0A066X1V5_COLSU</name>
<dbReference type="GO" id="GO:0003677">
    <property type="term" value="F:DNA binding"/>
    <property type="evidence" value="ECO:0007669"/>
    <property type="project" value="InterPro"/>
</dbReference>
<dbReference type="AlphaFoldDB" id="A0A066X1V5"/>
<dbReference type="OMA" id="HNGASTM"/>
<protein>
    <submittedName>
        <fullName evidence="5">Putative fungal specific transcription factor domain-containing protein</fullName>
    </submittedName>
</protein>
<comment type="subcellular location">
    <subcellularLocation>
        <location evidence="1">Nucleus</location>
    </subcellularLocation>
</comment>
<feature type="domain" description="Xylanolytic transcriptional activator regulatory" evidence="4">
    <location>
        <begin position="420"/>
        <end position="503"/>
    </location>
</feature>
<feature type="compositionally biased region" description="Acidic residues" evidence="3">
    <location>
        <begin position="135"/>
        <end position="146"/>
    </location>
</feature>
<feature type="region of interest" description="Disordered" evidence="3">
    <location>
        <begin position="498"/>
        <end position="524"/>
    </location>
</feature>
<sequence length="866" mass="96413">MFILDNVQRPFSSKFLQPSSWDIPSKADQQLNLLPAPPLISNALPRHEAQRPAYSLYLGVYSYPQIEYLTIRPATRRRRRPEKVSTLRPSTPTTTVLTATSQPPRLQRVRHTSAADHGRRPARQFRETGLSAGEPDLELELEPEPDADTKPVTQTDAGRPSATKEAQARGDLLHGCDRDLPCANCKSRNKQDACKYETGAPTAKEHRKAESEGAKPTPIQSLSHAAANWGYSHAGASTLGLMRKIESANGDGALSHLGASANIEDQFATKERYKSLIRQLPAKGYIEKLIDVYFREFNHQYYALEEDLFKEQFAEWNNIPFNVLSNSGPQGLSPDLRVFPALLFQVLATALLTLPEGSQEFYEHLKYAGNMTFEDLAADYSESGVGILSLLGKRQITLTTVQADFVRAAFLKYMAKVTESWHAIGSAIRDAQEIGMHRDSLDPSPDSADTGDVLENMWLIQRRRKLYMVLMTWDIHCALVLGRPGSIDWRICPPSLPVDAPPPKDRRKTPVAPRDDERDPPTPLTRGIWAFRLVAPMREILELEQDGPCPKDYSKVDRVHQMCLDLDEATPAYFRLENPDRKWDNDPSCYWLQSVRFYLPQMNLFNLMALHRPYIFNRQKSRTEALKASIEMLHRQMLTFQGLDAGSWRNFSLFFGSFDAVVLMASIYILFPKENLEMAGSAMQHFHWTTERFEAMQERNPLAKAAKGVLQAIFAKFKKAVGNPAPPPSLVSQTPASTADSSSSMSARGSVSTATAATADTPASKSSTVATPTSLPTVPDTSSSYPLPSAHSEWTLPNSWDFTSIAPLFPMGDLIYHDLNGIPEDGSLPAWGATTPPLPAAGTTFEGDFGNDSVWNLLNQYDPTSV</sequence>
<dbReference type="GO" id="GO:0005634">
    <property type="term" value="C:nucleus"/>
    <property type="evidence" value="ECO:0007669"/>
    <property type="project" value="UniProtKB-SubCell"/>
</dbReference>
<gene>
    <name evidence="5" type="ORF">CSUB01_07001</name>
</gene>
<dbReference type="GO" id="GO:0008270">
    <property type="term" value="F:zinc ion binding"/>
    <property type="evidence" value="ECO:0007669"/>
    <property type="project" value="InterPro"/>
</dbReference>